<reference evidence="2 3" key="1">
    <citation type="journal article" date="2019" name="Plant Biotechnol. J.">
        <title>The red bayberry genome and genetic basis of sex determination.</title>
        <authorList>
            <person name="Jia H.M."/>
            <person name="Jia H.J."/>
            <person name="Cai Q.L."/>
            <person name="Wang Y."/>
            <person name="Zhao H.B."/>
            <person name="Yang W.F."/>
            <person name="Wang G.Y."/>
            <person name="Li Y.H."/>
            <person name="Zhan D.L."/>
            <person name="Shen Y.T."/>
            <person name="Niu Q.F."/>
            <person name="Chang L."/>
            <person name="Qiu J."/>
            <person name="Zhao L."/>
            <person name="Xie H.B."/>
            <person name="Fu W.Y."/>
            <person name="Jin J."/>
            <person name="Li X.W."/>
            <person name="Jiao Y."/>
            <person name="Zhou C.C."/>
            <person name="Tu T."/>
            <person name="Chai C.Y."/>
            <person name="Gao J.L."/>
            <person name="Fan L.J."/>
            <person name="van de Weg E."/>
            <person name="Wang J.Y."/>
            <person name="Gao Z.S."/>
        </authorList>
    </citation>
    <scope>NUCLEOTIDE SEQUENCE [LARGE SCALE GENOMIC DNA]</scope>
    <source>
        <tissue evidence="2">Leaves</tissue>
    </source>
</reference>
<evidence type="ECO:0000259" key="1">
    <source>
        <dbReference type="Pfam" id="PF14111"/>
    </source>
</evidence>
<name>A0A6A1V3Z8_9ROSI</name>
<evidence type="ECO:0000313" key="2">
    <source>
        <dbReference type="EMBL" id="KAB1205960.1"/>
    </source>
</evidence>
<sequence>MHKNKQLEKAEGLRSSAYPLAVEKQGEIYSHIIDRGILSPTVARGLYSGHRRSQGLVAAVSQCTPDQGVQNCRKTPLQQRAKRLDLPPCTHCADLQAAVGNLVDEDELITYVANGLQTAYILPGPVDPLLNEFPAVDTMDFQEAEATSDLLLLGRVAVERRFCPHAVQEVIFKARLFGPSLKIEFLKLNCFLFHFESSDERDRTLSRGPWNIRGHFLVLKKSPAGMAFWIHLHGVPLCGSNPDVLRRIGATVRKVVECNFPLSRMLVCTNYPCLRVELDTRLPLPTGFSLPRQYLPPTWIDFC</sequence>
<comment type="caution">
    <text evidence="2">The sequence shown here is derived from an EMBL/GenBank/DDBJ whole genome shotgun (WGS) entry which is preliminary data.</text>
</comment>
<evidence type="ECO:0000313" key="3">
    <source>
        <dbReference type="Proteomes" id="UP000516437"/>
    </source>
</evidence>
<organism evidence="2 3">
    <name type="scientific">Morella rubra</name>
    <name type="common">Chinese bayberry</name>
    <dbReference type="NCBI Taxonomy" id="262757"/>
    <lineage>
        <taxon>Eukaryota</taxon>
        <taxon>Viridiplantae</taxon>
        <taxon>Streptophyta</taxon>
        <taxon>Embryophyta</taxon>
        <taxon>Tracheophyta</taxon>
        <taxon>Spermatophyta</taxon>
        <taxon>Magnoliopsida</taxon>
        <taxon>eudicotyledons</taxon>
        <taxon>Gunneridae</taxon>
        <taxon>Pentapetalae</taxon>
        <taxon>rosids</taxon>
        <taxon>fabids</taxon>
        <taxon>Fagales</taxon>
        <taxon>Myricaceae</taxon>
        <taxon>Morella</taxon>
    </lineage>
</organism>
<dbReference type="EMBL" id="RXIC02000025">
    <property type="protein sequence ID" value="KAB1205960.1"/>
    <property type="molecule type" value="Genomic_DNA"/>
</dbReference>
<dbReference type="Pfam" id="PF14111">
    <property type="entry name" value="DUF4283"/>
    <property type="match status" value="1"/>
</dbReference>
<dbReference type="PANTHER" id="PTHR31286:SF180">
    <property type="entry name" value="OS10G0362600 PROTEIN"/>
    <property type="match status" value="1"/>
</dbReference>
<protein>
    <recommendedName>
        <fullName evidence="1">DUF4283 domain-containing protein</fullName>
    </recommendedName>
</protein>
<dbReference type="PANTHER" id="PTHR31286">
    <property type="entry name" value="GLYCINE-RICH CELL WALL STRUCTURAL PROTEIN 1.8-LIKE"/>
    <property type="match status" value="1"/>
</dbReference>
<dbReference type="InterPro" id="IPR025558">
    <property type="entry name" value="DUF4283"/>
</dbReference>
<dbReference type="AlphaFoldDB" id="A0A6A1V3Z8"/>
<gene>
    <name evidence="2" type="ORF">CJ030_MR7G016940</name>
</gene>
<dbReference type="OrthoDB" id="1729074at2759"/>
<dbReference type="Proteomes" id="UP000516437">
    <property type="component" value="Chromosome 7"/>
</dbReference>
<keyword evidence="3" id="KW-1185">Reference proteome</keyword>
<feature type="domain" description="DUF4283" evidence="1">
    <location>
        <begin position="173"/>
        <end position="221"/>
    </location>
</feature>
<dbReference type="InterPro" id="IPR040256">
    <property type="entry name" value="At4g02000-like"/>
</dbReference>
<accession>A0A6A1V3Z8</accession>
<proteinExistence type="predicted"/>